<comment type="caution">
    <text evidence="1">The sequence shown here is derived from an EMBL/GenBank/DDBJ whole genome shotgun (WGS) entry which is preliminary data.</text>
</comment>
<name>A0A8J5Y2C8_9ROSI</name>
<reference evidence="1 2" key="1">
    <citation type="journal article" date="2021" name="bioRxiv">
        <title>The Gossypium anomalum genome as a resource for cotton improvement and evolutionary analysis of hybrid incompatibility.</title>
        <authorList>
            <person name="Grover C.E."/>
            <person name="Yuan D."/>
            <person name="Arick M.A."/>
            <person name="Miller E.R."/>
            <person name="Hu G."/>
            <person name="Peterson D.G."/>
            <person name="Wendel J.F."/>
            <person name="Udall J.A."/>
        </authorList>
    </citation>
    <scope>NUCLEOTIDE SEQUENCE [LARGE SCALE GENOMIC DNA]</scope>
    <source>
        <strain evidence="1">JFW-Udall</strain>
        <tissue evidence="1">Leaf</tissue>
    </source>
</reference>
<accession>A0A8J5Y2C8</accession>
<dbReference type="Proteomes" id="UP000701853">
    <property type="component" value="Chromosome 13"/>
</dbReference>
<gene>
    <name evidence="1" type="ORF">CXB51_035129</name>
</gene>
<dbReference type="EMBL" id="JAHUZN010000013">
    <property type="protein sequence ID" value="KAG8473207.1"/>
    <property type="molecule type" value="Genomic_DNA"/>
</dbReference>
<proteinExistence type="predicted"/>
<dbReference type="AlphaFoldDB" id="A0A8J5Y2C8"/>
<dbReference type="OrthoDB" id="984908at2759"/>
<organism evidence="1 2">
    <name type="scientific">Gossypium anomalum</name>
    <dbReference type="NCBI Taxonomy" id="47600"/>
    <lineage>
        <taxon>Eukaryota</taxon>
        <taxon>Viridiplantae</taxon>
        <taxon>Streptophyta</taxon>
        <taxon>Embryophyta</taxon>
        <taxon>Tracheophyta</taxon>
        <taxon>Spermatophyta</taxon>
        <taxon>Magnoliopsida</taxon>
        <taxon>eudicotyledons</taxon>
        <taxon>Gunneridae</taxon>
        <taxon>Pentapetalae</taxon>
        <taxon>rosids</taxon>
        <taxon>malvids</taxon>
        <taxon>Malvales</taxon>
        <taxon>Malvaceae</taxon>
        <taxon>Malvoideae</taxon>
        <taxon>Gossypium</taxon>
    </lineage>
</organism>
<keyword evidence="2" id="KW-1185">Reference proteome</keyword>
<evidence type="ECO:0000313" key="1">
    <source>
        <dbReference type="EMBL" id="KAG8473207.1"/>
    </source>
</evidence>
<protein>
    <submittedName>
        <fullName evidence="1">Uncharacterized protein</fullName>
    </submittedName>
</protein>
<evidence type="ECO:0000313" key="2">
    <source>
        <dbReference type="Proteomes" id="UP000701853"/>
    </source>
</evidence>
<sequence length="142" mass="16867">MIWTILKDNVVVPVVQEFYASLRDQESRNIEGHIWDTVPVRGKEVQVSPRIICDFYNATYYGKDFIDETDLEYFQDIGMDNIINFLIEGRGKWKYRPERVGVYTKMDPQKHEKMYKWLESWSFLSPLSDGLMQKGRCTYGIH</sequence>